<dbReference type="Pfam" id="PF06335">
    <property type="entry name" value="DUF1054"/>
    <property type="match status" value="1"/>
</dbReference>
<name>A0AAW7YUZ3_9STAP</name>
<evidence type="ECO:0000313" key="2">
    <source>
        <dbReference type="EMBL" id="MDO6574081.1"/>
    </source>
</evidence>
<dbReference type="HAMAP" id="MF_01851">
    <property type="entry name" value="UPF0637"/>
    <property type="match status" value="1"/>
</dbReference>
<reference evidence="2" key="1">
    <citation type="submission" date="2023-07" db="EMBL/GenBank/DDBJ databases">
        <title>Genome content predicts the carbon catabolic preferences of heterotrophic bacteria.</title>
        <authorList>
            <person name="Gralka M."/>
        </authorList>
    </citation>
    <scope>NUCLEOTIDE SEQUENCE</scope>
    <source>
        <strain evidence="2">E2R20</strain>
    </source>
</reference>
<evidence type="ECO:0000256" key="1">
    <source>
        <dbReference type="HAMAP-Rule" id="MF_01851"/>
    </source>
</evidence>
<dbReference type="InterPro" id="IPR009403">
    <property type="entry name" value="UPF0637"/>
</dbReference>
<sequence length="204" mass="24105">MTKYTFTPENFKAFDVDGLDERMEALNEHVRPQLHQLGDYFTEYFSTQTGETFYPHVAKHARRSVNPPKDTWVAFAPNKRGYKMLPHFQIGLFRDQLFVMFGVMHEAKDKAERVKTFDKHFDTLRHLPSDYSVCLDHMKPEKPLIKDFTDDQLHEAIDRVKNVKKGEFFVARAISPDDNRLTSDKSFIQFVEESFDQFLKFYHA</sequence>
<dbReference type="EMBL" id="JAUOQO010000006">
    <property type="protein sequence ID" value="MDO6574081.1"/>
    <property type="molecule type" value="Genomic_DNA"/>
</dbReference>
<dbReference type="Proteomes" id="UP001170310">
    <property type="component" value="Unassembled WGS sequence"/>
</dbReference>
<dbReference type="InterPro" id="IPR053707">
    <property type="entry name" value="UPF0637_domain_sf"/>
</dbReference>
<organism evidence="2 3">
    <name type="scientific">Staphylococcus pasteuri_A</name>
    <dbReference type="NCBI Taxonomy" id="3062664"/>
    <lineage>
        <taxon>Bacteria</taxon>
        <taxon>Bacillati</taxon>
        <taxon>Bacillota</taxon>
        <taxon>Bacilli</taxon>
        <taxon>Bacillales</taxon>
        <taxon>Staphylococcaceae</taxon>
        <taxon>Staphylococcus</taxon>
    </lineage>
</organism>
<dbReference type="Gene3D" id="3.30.930.20">
    <property type="entry name" value="Protein of unknown function DUF1054"/>
    <property type="match status" value="1"/>
</dbReference>
<proteinExistence type="inferred from homology"/>
<comment type="similarity">
    <text evidence="1">Belongs to the UPF0637 family.</text>
</comment>
<gene>
    <name evidence="2" type="ORF">Q4528_07905</name>
</gene>
<accession>A0AAW7YUZ3</accession>
<dbReference type="AlphaFoldDB" id="A0AAW7YUZ3"/>
<comment type="caution">
    <text evidence="2">The sequence shown here is derived from an EMBL/GenBank/DDBJ whole genome shotgun (WGS) entry which is preliminary data.</text>
</comment>
<protein>
    <recommendedName>
        <fullName evidence="1">UPF0637 protein Q4528_07905</fullName>
    </recommendedName>
</protein>
<keyword evidence="3" id="KW-1185">Reference proteome</keyword>
<dbReference type="RefSeq" id="WP_046466556.1">
    <property type="nucleotide sequence ID" value="NZ_JAUOQO010000006.1"/>
</dbReference>
<evidence type="ECO:0000313" key="3">
    <source>
        <dbReference type="Proteomes" id="UP001170310"/>
    </source>
</evidence>
<dbReference type="SUPFAM" id="SSF142913">
    <property type="entry name" value="YktB/PF0168-like"/>
    <property type="match status" value="1"/>
</dbReference>
<dbReference type="PIRSF" id="PIRSF021332">
    <property type="entry name" value="DUF1054"/>
    <property type="match status" value="1"/>
</dbReference>